<dbReference type="InterPro" id="IPR007052">
    <property type="entry name" value="CS_dom"/>
</dbReference>
<keyword evidence="4" id="KW-0677">Repeat</keyword>
<evidence type="ECO:0000256" key="10">
    <source>
        <dbReference type="ARBA" id="ARBA00024430"/>
    </source>
</evidence>
<dbReference type="Gene3D" id="1.25.40.10">
    <property type="entry name" value="Tetratricopeptide repeat domain"/>
    <property type="match status" value="1"/>
</dbReference>
<dbReference type="GO" id="GO:0007368">
    <property type="term" value="P:determination of left/right symmetry"/>
    <property type="evidence" value="ECO:0007669"/>
    <property type="project" value="TreeGrafter"/>
</dbReference>
<proteinExistence type="predicted"/>
<evidence type="ECO:0000313" key="16">
    <source>
        <dbReference type="Proteomes" id="UP000264820"/>
    </source>
</evidence>
<dbReference type="GO" id="GO:0007399">
    <property type="term" value="P:nervous system development"/>
    <property type="evidence" value="ECO:0007669"/>
    <property type="project" value="UniProtKB-KW"/>
</dbReference>
<feature type="repeat" description="TPR" evidence="11">
    <location>
        <begin position="361"/>
        <end position="394"/>
    </location>
</feature>
<dbReference type="FunFam" id="1.25.40.10:FF:000176">
    <property type="entry name" value="dynein assembly factor 4, axonemal isoform X1"/>
    <property type="match status" value="1"/>
</dbReference>
<evidence type="ECO:0000256" key="1">
    <source>
        <dbReference type="ARBA" id="ARBA00004123"/>
    </source>
</evidence>
<accession>A0A3Q2YED5</accession>
<dbReference type="Ensembl" id="ENSHCOT00000026628.1">
    <property type="protein sequence ID" value="ENSHCOP00000011596.1"/>
    <property type="gene ID" value="ENSHCOG00000014495.1"/>
</dbReference>
<organism evidence="15 16">
    <name type="scientific">Hippocampus comes</name>
    <name type="common">Tiger tail seahorse</name>
    <dbReference type="NCBI Taxonomy" id="109280"/>
    <lineage>
        <taxon>Eukaryota</taxon>
        <taxon>Metazoa</taxon>
        <taxon>Chordata</taxon>
        <taxon>Craniata</taxon>
        <taxon>Vertebrata</taxon>
        <taxon>Euteleostomi</taxon>
        <taxon>Actinopterygii</taxon>
        <taxon>Neopterygii</taxon>
        <taxon>Teleostei</taxon>
        <taxon>Neoteleostei</taxon>
        <taxon>Acanthomorphata</taxon>
        <taxon>Syngnathiaria</taxon>
        <taxon>Syngnathiformes</taxon>
        <taxon>Syngnathoidei</taxon>
        <taxon>Syngnathidae</taxon>
        <taxon>Hippocampus</taxon>
    </lineage>
</organism>
<dbReference type="GO" id="GO:0007507">
    <property type="term" value="P:heart development"/>
    <property type="evidence" value="ECO:0007669"/>
    <property type="project" value="TreeGrafter"/>
</dbReference>
<evidence type="ECO:0000256" key="4">
    <source>
        <dbReference type="ARBA" id="ARBA00022737"/>
    </source>
</evidence>
<evidence type="ECO:0000256" key="2">
    <source>
        <dbReference type="ARBA" id="ARBA00004487"/>
    </source>
</evidence>
<dbReference type="InterPro" id="IPR019734">
    <property type="entry name" value="TPR_rpt"/>
</dbReference>
<dbReference type="AlphaFoldDB" id="A0A3Q2YED5"/>
<evidence type="ECO:0000259" key="14">
    <source>
        <dbReference type="PROSITE" id="PS51203"/>
    </source>
</evidence>
<dbReference type="GO" id="GO:0036159">
    <property type="term" value="P:inner dynein arm assembly"/>
    <property type="evidence" value="ECO:0007669"/>
    <property type="project" value="TreeGrafter"/>
</dbReference>
<evidence type="ECO:0000256" key="8">
    <source>
        <dbReference type="ARBA" id="ARBA00023273"/>
    </source>
</evidence>
<evidence type="ECO:0000256" key="6">
    <source>
        <dbReference type="ARBA" id="ARBA00022902"/>
    </source>
</evidence>
<dbReference type="GO" id="GO:0043005">
    <property type="term" value="C:neuron projection"/>
    <property type="evidence" value="ECO:0007669"/>
    <property type="project" value="UniProtKB-SubCell"/>
</dbReference>
<comment type="subcellular location">
    <subcellularLocation>
        <location evidence="2">Cell projection</location>
        <location evidence="2">Neuron projection</location>
    </subcellularLocation>
    <subcellularLocation>
        <location evidence="9">Dynein axonemal particle</location>
    </subcellularLocation>
    <subcellularLocation>
        <location evidence="1">Nucleus</location>
    </subcellularLocation>
</comment>
<dbReference type="InterPro" id="IPR037894">
    <property type="entry name" value="CS_DYX1C1"/>
</dbReference>
<dbReference type="SUPFAM" id="SSF48452">
    <property type="entry name" value="TPR-like"/>
    <property type="match status" value="1"/>
</dbReference>
<dbReference type="GO" id="GO:0005576">
    <property type="term" value="C:extracellular region"/>
    <property type="evidence" value="ECO:0007669"/>
    <property type="project" value="GOC"/>
</dbReference>
<dbReference type="GO" id="GO:0120293">
    <property type="term" value="C:dynein axonemal particle"/>
    <property type="evidence" value="ECO:0007669"/>
    <property type="project" value="UniProtKB-SubCell"/>
</dbReference>
<name>A0A3Q2YED5_HIPCM</name>
<evidence type="ECO:0000256" key="9">
    <source>
        <dbReference type="ARBA" id="ARBA00024190"/>
    </source>
</evidence>
<reference evidence="15" key="1">
    <citation type="submission" date="2025-08" db="UniProtKB">
        <authorList>
            <consortium name="Ensembl"/>
        </authorList>
    </citation>
    <scope>IDENTIFICATION</scope>
</reference>
<dbReference type="GO" id="GO:0036158">
    <property type="term" value="P:outer dynein arm assembly"/>
    <property type="evidence" value="ECO:0007669"/>
    <property type="project" value="TreeGrafter"/>
</dbReference>
<feature type="region of interest" description="Disordered" evidence="13">
    <location>
        <begin position="181"/>
        <end position="206"/>
    </location>
</feature>
<evidence type="ECO:0000313" key="15">
    <source>
        <dbReference type="Ensembl" id="ENSHCOP00000011596.1"/>
    </source>
</evidence>
<keyword evidence="5 11" id="KW-0802">TPR repeat</keyword>
<dbReference type="PANTHER" id="PTHR46492">
    <property type="entry name" value="DYNEIN ASSEMBLY FACTOR 4, AXONEMAL"/>
    <property type="match status" value="1"/>
</dbReference>
<dbReference type="GO" id="GO:0030331">
    <property type="term" value="F:nuclear estrogen receptor binding"/>
    <property type="evidence" value="ECO:0007669"/>
    <property type="project" value="TreeGrafter"/>
</dbReference>
<dbReference type="PROSITE" id="PS50005">
    <property type="entry name" value="TPR"/>
    <property type="match status" value="1"/>
</dbReference>
<dbReference type="SUPFAM" id="SSF49764">
    <property type="entry name" value="HSP20-like chaperones"/>
    <property type="match status" value="1"/>
</dbReference>
<dbReference type="STRING" id="109280.ENSHCOP00000011596"/>
<dbReference type="GO" id="GO:0005634">
    <property type="term" value="C:nucleus"/>
    <property type="evidence" value="ECO:0007669"/>
    <property type="project" value="UniProtKB-SubCell"/>
</dbReference>
<dbReference type="GeneTree" id="ENSGT00390000004930"/>
<dbReference type="Pfam" id="PF13181">
    <property type="entry name" value="TPR_8"/>
    <property type="match status" value="1"/>
</dbReference>
<dbReference type="InterPro" id="IPR008978">
    <property type="entry name" value="HSP20-like_chaperone"/>
</dbReference>
<sequence length="413" mass="46912">MPLLVTDHSWTQTESMVFISVPLKGAKKVDIVSSDEYLKVHFPPFLLEVFPSELVDDEQSSAKIGNGVAVISLTKRTNKLWEHLSINDKETKREVRERALSKMQEKLAAEAKNRSEKKHNEKKYTLKKMMNIESEEREIIQKMKDEERERTTAELEAWQLKESKKTEEEARLKLQSQSNQLSKVRAVKHKSESDGSGGSKVIFGDEAERKKKQVDLPAPRVAGNIQVSFTPRVFPTALRESLEDWHPTPVSLCSPQWLKKQAEARRVVSADIEELNDLREEERNPDWLKEKGNKCFAAGNYLSALNAYNLAIRLNRKIPALYSNRAACHLKLRNFHKAIEDSSQALELLTPAISANAAARARAHVRRGSAFCQLELYAEGLQDYQTALKIDPSNEALQVDTQKIRDIIQGSAE</sequence>
<evidence type="ECO:0000256" key="12">
    <source>
        <dbReference type="SAM" id="Coils"/>
    </source>
</evidence>
<dbReference type="PANTHER" id="PTHR46492:SF1">
    <property type="entry name" value="DYNEIN AXONEMAL ASSEMBLY FACTOR 4"/>
    <property type="match status" value="1"/>
</dbReference>
<evidence type="ECO:0000256" key="11">
    <source>
        <dbReference type="PROSITE-ProRule" id="PRU00339"/>
    </source>
</evidence>
<dbReference type="Pfam" id="PF04969">
    <property type="entry name" value="CS"/>
    <property type="match status" value="1"/>
</dbReference>
<dbReference type="GO" id="GO:0003351">
    <property type="term" value="P:epithelial cilium movement involved in extracellular fluid movement"/>
    <property type="evidence" value="ECO:0007669"/>
    <property type="project" value="TreeGrafter"/>
</dbReference>
<keyword evidence="16" id="KW-1185">Reference proteome</keyword>
<reference evidence="15" key="2">
    <citation type="submission" date="2025-09" db="UniProtKB">
        <authorList>
            <consortium name="Ensembl"/>
        </authorList>
    </citation>
    <scope>IDENTIFICATION</scope>
</reference>
<keyword evidence="12" id="KW-0175">Coiled coil</keyword>
<dbReference type="PROSITE" id="PS51203">
    <property type="entry name" value="CS"/>
    <property type="match status" value="1"/>
</dbReference>
<dbReference type="OMA" id="ELAAWHF"/>
<dbReference type="InterPro" id="IPR011990">
    <property type="entry name" value="TPR-like_helical_dom_sf"/>
</dbReference>
<dbReference type="SMART" id="SM00028">
    <property type="entry name" value="TPR"/>
    <property type="match status" value="3"/>
</dbReference>
<keyword evidence="7" id="KW-0539">Nucleus</keyword>
<protein>
    <recommendedName>
        <fullName evidence="10">Dynein axonemal assembly factor 4</fullName>
    </recommendedName>
</protein>
<dbReference type="CDD" id="cd06469">
    <property type="entry name" value="p23_DYX1C1_like"/>
    <property type="match status" value="1"/>
</dbReference>
<keyword evidence="8" id="KW-0966">Cell projection</keyword>
<dbReference type="InterPro" id="IPR052004">
    <property type="entry name" value="Dynein_assembly_factor_4"/>
</dbReference>
<evidence type="ECO:0000256" key="13">
    <source>
        <dbReference type="SAM" id="MobiDB-lite"/>
    </source>
</evidence>
<keyword evidence="6" id="KW-0524">Neurogenesis</keyword>
<evidence type="ECO:0000256" key="5">
    <source>
        <dbReference type="ARBA" id="ARBA00022803"/>
    </source>
</evidence>
<dbReference type="Proteomes" id="UP000264820">
    <property type="component" value="Unplaced"/>
</dbReference>
<dbReference type="Gene3D" id="2.60.40.790">
    <property type="match status" value="1"/>
</dbReference>
<feature type="domain" description="CS" evidence="14">
    <location>
        <begin position="3"/>
        <end position="85"/>
    </location>
</feature>
<evidence type="ECO:0000256" key="3">
    <source>
        <dbReference type="ARBA" id="ARBA00022490"/>
    </source>
</evidence>
<keyword evidence="3" id="KW-0963">Cytoplasm</keyword>
<feature type="coiled-coil region" evidence="12">
    <location>
        <begin position="129"/>
        <end position="180"/>
    </location>
</feature>
<evidence type="ECO:0000256" key="7">
    <source>
        <dbReference type="ARBA" id="ARBA00023242"/>
    </source>
</evidence>